<dbReference type="AlphaFoldDB" id="A0A939KIG9"/>
<reference evidence="1" key="1">
    <citation type="submission" date="2021-03" db="EMBL/GenBank/DDBJ databases">
        <title>Proteiniclasticum marinus sp. nov., isolated from tidal flat sediment.</title>
        <authorList>
            <person name="Namirimu T."/>
            <person name="Yang J.-A."/>
            <person name="Yang S.-H."/>
            <person name="Kim Y.-J."/>
            <person name="Kwon K.K."/>
        </authorList>
    </citation>
    <scope>NUCLEOTIDE SEQUENCE</scope>
    <source>
        <strain evidence="1">SCR006</strain>
    </source>
</reference>
<evidence type="ECO:0000313" key="2">
    <source>
        <dbReference type="Proteomes" id="UP000664218"/>
    </source>
</evidence>
<name>A0A939KIG9_9CLOT</name>
<dbReference type="EMBL" id="JAFNJU010000001">
    <property type="protein sequence ID" value="MBO1263956.1"/>
    <property type="molecule type" value="Genomic_DNA"/>
</dbReference>
<dbReference type="Pfam" id="PF01257">
    <property type="entry name" value="2Fe-2S_thioredx"/>
    <property type="match status" value="1"/>
</dbReference>
<dbReference type="CDD" id="cd02980">
    <property type="entry name" value="TRX_Fd_family"/>
    <property type="match status" value="1"/>
</dbReference>
<sequence>MEVEICVGSSCHLKGSYEVVKVLEHYIEENDLKEDIRLRGSFCLGHCTEGVSVRMDGKVLSLSPENAVDVLRRRWEAMQDAADQF</sequence>
<proteinExistence type="predicted"/>
<dbReference type="Gene3D" id="3.40.30.10">
    <property type="entry name" value="Glutaredoxin"/>
    <property type="match status" value="1"/>
</dbReference>
<protein>
    <submittedName>
        <fullName evidence="1">NAD(P)H-dependent oxidoreductase subunit E</fullName>
    </submittedName>
</protein>
<gene>
    <name evidence="1" type="ORF">J3A84_02725</name>
</gene>
<dbReference type="SUPFAM" id="SSF52833">
    <property type="entry name" value="Thioredoxin-like"/>
    <property type="match status" value="1"/>
</dbReference>
<organism evidence="1 2">
    <name type="scientific">Proteiniclasticum aestuarii</name>
    <dbReference type="NCBI Taxonomy" id="2817862"/>
    <lineage>
        <taxon>Bacteria</taxon>
        <taxon>Bacillati</taxon>
        <taxon>Bacillota</taxon>
        <taxon>Clostridia</taxon>
        <taxon>Eubacteriales</taxon>
        <taxon>Clostridiaceae</taxon>
        <taxon>Proteiniclasticum</taxon>
    </lineage>
</organism>
<dbReference type="InterPro" id="IPR036249">
    <property type="entry name" value="Thioredoxin-like_sf"/>
</dbReference>
<accession>A0A939KIG9</accession>
<comment type="caution">
    <text evidence="1">The sequence shown here is derived from an EMBL/GenBank/DDBJ whole genome shotgun (WGS) entry which is preliminary data.</text>
</comment>
<dbReference type="Proteomes" id="UP000664218">
    <property type="component" value="Unassembled WGS sequence"/>
</dbReference>
<keyword evidence="2" id="KW-1185">Reference proteome</keyword>
<evidence type="ECO:0000313" key="1">
    <source>
        <dbReference type="EMBL" id="MBO1263956.1"/>
    </source>
</evidence>